<protein>
    <recommendedName>
        <fullName evidence="1">PAS domain-containing protein</fullName>
    </recommendedName>
</protein>
<sequence>MGFDGCFVKINPAFQKVLGYSEQELVNKPLNDFIHINDKESTHQIRENLKKALR</sequence>
<name>S7WN20_9BACT</name>
<gene>
    <name evidence="2" type="ORF">ADICYQ_5514</name>
</gene>
<dbReference type="Proteomes" id="UP000014974">
    <property type="component" value="Unassembled WGS sequence"/>
</dbReference>
<dbReference type="EMBL" id="ATNM01000191">
    <property type="protein sequence ID" value="EPR65593.1"/>
    <property type="molecule type" value="Genomic_DNA"/>
</dbReference>
<dbReference type="InterPro" id="IPR000014">
    <property type="entry name" value="PAS"/>
</dbReference>
<dbReference type="Pfam" id="PF00989">
    <property type="entry name" value="PAS"/>
    <property type="match status" value="1"/>
</dbReference>
<dbReference type="CDD" id="cd00130">
    <property type="entry name" value="PAS"/>
    <property type="match status" value="1"/>
</dbReference>
<feature type="domain" description="PAS" evidence="1">
    <location>
        <begin position="1"/>
        <end position="54"/>
    </location>
</feature>
<dbReference type="GO" id="GO:0006355">
    <property type="term" value="P:regulation of DNA-templated transcription"/>
    <property type="evidence" value="ECO:0007669"/>
    <property type="project" value="InterPro"/>
</dbReference>
<dbReference type="PROSITE" id="PS50112">
    <property type="entry name" value="PAS"/>
    <property type="match status" value="1"/>
</dbReference>
<dbReference type="NCBIfam" id="TIGR00229">
    <property type="entry name" value="sensory_box"/>
    <property type="match status" value="1"/>
</dbReference>
<dbReference type="STRING" id="641524.ADICYQ_5514"/>
<evidence type="ECO:0000313" key="2">
    <source>
        <dbReference type="EMBL" id="EPR65593.1"/>
    </source>
</evidence>
<accession>S7WN20</accession>
<dbReference type="eggNOG" id="COG4251">
    <property type="taxonomic scope" value="Bacteria"/>
</dbReference>
<proteinExistence type="predicted"/>
<dbReference type="AlphaFoldDB" id="S7WN20"/>
<comment type="caution">
    <text evidence="2">The sequence shown here is derived from an EMBL/GenBank/DDBJ whole genome shotgun (WGS) entry which is preliminary data.</text>
</comment>
<evidence type="ECO:0000313" key="3">
    <source>
        <dbReference type="Proteomes" id="UP000014974"/>
    </source>
</evidence>
<reference evidence="2 3" key="1">
    <citation type="journal article" date="2013" name="Genome Announc.">
        <title>Draft Genome Sequence of Cyclobacterium qasimii Strain M12-11BT, Isolated from Arctic Marine Sediment.</title>
        <authorList>
            <person name="Shivaji S."/>
            <person name="Ara S."/>
            <person name="Singh A."/>
            <person name="Kumar Pinnaka A."/>
        </authorList>
    </citation>
    <scope>NUCLEOTIDE SEQUENCE [LARGE SCALE GENOMIC DNA]</scope>
    <source>
        <strain evidence="2 3">M12-11B</strain>
    </source>
</reference>
<dbReference type="Gene3D" id="3.30.450.20">
    <property type="entry name" value="PAS domain"/>
    <property type="match status" value="1"/>
</dbReference>
<dbReference type="SUPFAM" id="SSF55785">
    <property type="entry name" value="PYP-like sensor domain (PAS domain)"/>
    <property type="match status" value="1"/>
</dbReference>
<dbReference type="InterPro" id="IPR035965">
    <property type="entry name" value="PAS-like_dom_sf"/>
</dbReference>
<evidence type="ECO:0000259" key="1">
    <source>
        <dbReference type="PROSITE" id="PS50112"/>
    </source>
</evidence>
<organism evidence="2 3">
    <name type="scientific">Cyclobacterium qasimii M12-11B</name>
    <dbReference type="NCBI Taxonomy" id="641524"/>
    <lineage>
        <taxon>Bacteria</taxon>
        <taxon>Pseudomonadati</taxon>
        <taxon>Bacteroidota</taxon>
        <taxon>Cytophagia</taxon>
        <taxon>Cytophagales</taxon>
        <taxon>Cyclobacteriaceae</taxon>
        <taxon>Cyclobacterium</taxon>
    </lineage>
</organism>
<dbReference type="InterPro" id="IPR013767">
    <property type="entry name" value="PAS_fold"/>
</dbReference>